<proteinExistence type="predicted"/>
<comment type="caution">
    <text evidence="2">The sequence shown here is derived from an EMBL/GenBank/DDBJ whole genome shotgun (WGS) entry which is preliminary data.</text>
</comment>
<evidence type="ECO:0000313" key="2">
    <source>
        <dbReference type="EMBL" id="MFC5906316.1"/>
    </source>
</evidence>
<dbReference type="RefSeq" id="WP_380579602.1">
    <property type="nucleotide sequence ID" value="NZ_JBHSQJ010000010.1"/>
</dbReference>
<organism evidence="2 3">
    <name type="scientific">Streptacidiphilus monticola</name>
    <dbReference type="NCBI Taxonomy" id="2161674"/>
    <lineage>
        <taxon>Bacteria</taxon>
        <taxon>Bacillati</taxon>
        <taxon>Actinomycetota</taxon>
        <taxon>Actinomycetes</taxon>
        <taxon>Kitasatosporales</taxon>
        <taxon>Streptomycetaceae</taxon>
        <taxon>Streptacidiphilus</taxon>
    </lineage>
</organism>
<name>A0ABW1FV55_9ACTN</name>
<evidence type="ECO:0000256" key="1">
    <source>
        <dbReference type="SAM" id="Coils"/>
    </source>
</evidence>
<reference evidence="3" key="1">
    <citation type="journal article" date="2019" name="Int. J. Syst. Evol. Microbiol.">
        <title>The Global Catalogue of Microorganisms (GCM) 10K type strain sequencing project: providing services to taxonomists for standard genome sequencing and annotation.</title>
        <authorList>
            <consortium name="The Broad Institute Genomics Platform"/>
            <consortium name="The Broad Institute Genome Sequencing Center for Infectious Disease"/>
            <person name="Wu L."/>
            <person name="Ma J."/>
        </authorList>
    </citation>
    <scope>NUCLEOTIDE SEQUENCE [LARGE SCALE GENOMIC DNA]</scope>
    <source>
        <strain evidence="3">JCM 4816</strain>
    </source>
</reference>
<keyword evidence="1" id="KW-0175">Coiled coil</keyword>
<sequence>MSDQSATARIRDLERLLHQAEDEIRDLRAERAALYARLHGRPALLAGHESREVVLELP</sequence>
<evidence type="ECO:0000313" key="3">
    <source>
        <dbReference type="Proteomes" id="UP001596174"/>
    </source>
</evidence>
<keyword evidence="3" id="KW-1185">Reference proteome</keyword>
<gene>
    <name evidence="2" type="ORF">ACFP3V_03655</name>
</gene>
<feature type="coiled-coil region" evidence="1">
    <location>
        <begin position="3"/>
        <end position="37"/>
    </location>
</feature>
<dbReference type="Proteomes" id="UP001596174">
    <property type="component" value="Unassembled WGS sequence"/>
</dbReference>
<accession>A0ABW1FV55</accession>
<dbReference type="EMBL" id="JBHSQJ010000010">
    <property type="protein sequence ID" value="MFC5906316.1"/>
    <property type="molecule type" value="Genomic_DNA"/>
</dbReference>
<protein>
    <submittedName>
        <fullName evidence="2">Uncharacterized protein</fullName>
    </submittedName>
</protein>